<evidence type="ECO:0000313" key="4">
    <source>
        <dbReference type="EMBL" id="KAJ8877191.1"/>
    </source>
</evidence>
<proteinExistence type="predicted"/>
<accession>A0ABQ9GYZ9</accession>
<feature type="compositionally biased region" description="Basic residues" evidence="2">
    <location>
        <begin position="367"/>
        <end position="378"/>
    </location>
</feature>
<dbReference type="SUPFAM" id="SSF50630">
    <property type="entry name" value="Acid proteases"/>
    <property type="match status" value="1"/>
</dbReference>
<evidence type="ECO:0000256" key="2">
    <source>
        <dbReference type="SAM" id="MobiDB-lite"/>
    </source>
</evidence>
<gene>
    <name evidence="4" type="ORF">PR048_021645</name>
</gene>
<dbReference type="InterPro" id="IPR021109">
    <property type="entry name" value="Peptidase_aspartic_dom_sf"/>
</dbReference>
<feature type="compositionally biased region" description="Basic and acidic residues" evidence="2">
    <location>
        <begin position="109"/>
        <end position="124"/>
    </location>
</feature>
<evidence type="ECO:0000313" key="5">
    <source>
        <dbReference type="Proteomes" id="UP001159363"/>
    </source>
</evidence>
<keyword evidence="5" id="KW-1185">Reference proteome</keyword>
<dbReference type="EMBL" id="JARBHB010000008">
    <property type="protein sequence ID" value="KAJ8877191.1"/>
    <property type="molecule type" value="Genomic_DNA"/>
</dbReference>
<dbReference type="InterPro" id="IPR018061">
    <property type="entry name" value="Retropepsins"/>
</dbReference>
<dbReference type="Gene3D" id="2.40.70.10">
    <property type="entry name" value="Acid Proteases"/>
    <property type="match status" value="1"/>
</dbReference>
<organism evidence="4 5">
    <name type="scientific">Dryococelus australis</name>
    <dbReference type="NCBI Taxonomy" id="614101"/>
    <lineage>
        <taxon>Eukaryota</taxon>
        <taxon>Metazoa</taxon>
        <taxon>Ecdysozoa</taxon>
        <taxon>Arthropoda</taxon>
        <taxon>Hexapoda</taxon>
        <taxon>Insecta</taxon>
        <taxon>Pterygota</taxon>
        <taxon>Neoptera</taxon>
        <taxon>Polyneoptera</taxon>
        <taxon>Phasmatodea</taxon>
        <taxon>Verophasmatodea</taxon>
        <taxon>Anareolatae</taxon>
        <taxon>Phasmatidae</taxon>
        <taxon>Eurycanthinae</taxon>
        <taxon>Dryococelus</taxon>
    </lineage>
</organism>
<evidence type="ECO:0000256" key="1">
    <source>
        <dbReference type="ARBA" id="ARBA00022801"/>
    </source>
</evidence>
<keyword evidence="1" id="KW-0378">Hydrolase</keyword>
<feature type="domain" description="Retropepsins" evidence="3">
    <location>
        <begin position="261"/>
        <end position="330"/>
    </location>
</feature>
<dbReference type="Pfam" id="PF00077">
    <property type="entry name" value="RVP"/>
    <property type="match status" value="1"/>
</dbReference>
<comment type="caution">
    <text evidence="4">The sequence shown here is derived from an EMBL/GenBank/DDBJ whole genome shotgun (WGS) entry which is preliminary data.</text>
</comment>
<protein>
    <recommendedName>
        <fullName evidence="3">Retropepsins domain-containing protein</fullName>
    </recommendedName>
</protein>
<feature type="region of interest" description="Disordered" evidence="2">
    <location>
        <begin position="364"/>
        <end position="387"/>
    </location>
</feature>
<sequence>MEPVPAEWVSHLTVTPLTISDEVAQPQSRCMASGIQQSSAAQNLYKETPWTTLEQLLENLRTAELGIMQYNHVIEKRSDNAEKDKLEEILTLREESVSTTPHTTKHKHEHMELKSQENTSHHKADIVTQKVDENKIDKHGHVENRMPDCKKSHDDTSPHVNNSFMGPCNEAQNTCYAICFYNGHHVSQCNLFLNMEVEFHADIVARFQKFKNIILCLTTENNANIRGHDCNTNMKPHGSNDDISQTKVLSQNKFHSHHLEKQTPRVQVKIRGKQYYTLMDTGCSRCCIANTLITNQKLMPVTEKFLLVGARQEIDTPRYKTNIKLSIPGHTFPQDFLKLHENPILHEKTKSKERERYHQRIASGNSKAKRYRKQKKHQQNMEQKPKNVPHQITLPQEELQAIVRKKKKIRVELKEGGWLDDIDTSYNKRLRHWKKRIEKPKHG</sequence>
<feature type="region of interest" description="Disordered" evidence="2">
    <location>
        <begin position="96"/>
        <end position="124"/>
    </location>
</feature>
<name>A0ABQ9GYZ9_9NEOP</name>
<dbReference type="Proteomes" id="UP001159363">
    <property type="component" value="Chromosome 7"/>
</dbReference>
<reference evidence="4 5" key="1">
    <citation type="submission" date="2023-02" db="EMBL/GenBank/DDBJ databases">
        <title>LHISI_Scaffold_Assembly.</title>
        <authorList>
            <person name="Stuart O.P."/>
            <person name="Cleave R."/>
            <person name="Magrath M.J.L."/>
            <person name="Mikheyev A.S."/>
        </authorList>
    </citation>
    <scope>NUCLEOTIDE SEQUENCE [LARGE SCALE GENOMIC DNA]</scope>
    <source>
        <strain evidence="4">Daus_M_001</strain>
        <tissue evidence="4">Leg muscle</tissue>
    </source>
</reference>
<evidence type="ECO:0000259" key="3">
    <source>
        <dbReference type="Pfam" id="PF00077"/>
    </source>
</evidence>